<dbReference type="STRING" id="717605.Theco_0604"/>
<keyword evidence="1" id="KW-0812">Transmembrane</keyword>
<name>L0EAZ4_THECK</name>
<dbReference type="AlphaFoldDB" id="L0EAZ4"/>
<reference evidence="3" key="1">
    <citation type="submission" date="2012-01" db="EMBL/GenBank/DDBJ databases">
        <title>Complete sequence of chromosome of Thermobacillus composti KWC4.</title>
        <authorList>
            <person name="Lucas S."/>
            <person name="Han J."/>
            <person name="Lapidus A."/>
            <person name="Cheng J.-F."/>
            <person name="Goodwin L."/>
            <person name="Pitluck S."/>
            <person name="Peters L."/>
            <person name="Ovchinnikova G."/>
            <person name="Teshima H."/>
            <person name="Detter J.C."/>
            <person name="Han C."/>
            <person name="Tapia R."/>
            <person name="Land M."/>
            <person name="Hauser L."/>
            <person name="Kyrpides N."/>
            <person name="Ivanova N."/>
            <person name="Pagani I."/>
            <person name="Anderson I."/>
            <person name="Woyke T."/>
        </authorList>
    </citation>
    <scope>NUCLEOTIDE SEQUENCE [LARGE SCALE GENOMIC DNA]</scope>
    <source>
        <strain evidence="3">DSM 18247 / JCM 13945 / KWC4</strain>
    </source>
</reference>
<sequence>MICSITKNKRPIPLVRSESGSFTVESTVVFPAVFLAVLALLFGAMIIHERVLLYHSASAAAERVAFRWDNSHRDPVTGVAPTGSYDPLYWRLTDDRMLQSIFNLGGDASEDAVIDLPANVGSERRQDGLITTKLLNGAGRVPEKYNGQAAYRRQLVLKRVAVELETFDIPAGAARLTGIAGIRASAAAPVSDPVELIRTVDLVRYYADRFGIGSGGAEQRAKAGGILRKHADKGRGSG</sequence>
<dbReference type="Proteomes" id="UP000010795">
    <property type="component" value="Chromosome"/>
</dbReference>
<gene>
    <name evidence="2" type="ordered locus">Theco_0604</name>
</gene>
<dbReference type="HOGENOM" id="CLU_1233584_0_0_9"/>
<dbReference type="EMBL" id="CP003255">
    <property type="protein sequence ID" value="AGA56814.1"/>
    <property type="molecule type" value="Genomic_DNA"/>
</dbReference>
<evidence type="ECO:0000313" key="3">
    <source>
        <dbReference type="Proteomes" id="UP000010795"/>
    </source>
</evidence>
<dbReference type="KEGG" id="tco:Theco_0604"/>
<evidence type="ECO:0008006" key="4">
    <source>
        <dbReference type="Google" id="ProtNLM"/>
    </source>
</evidence>
<accession>L0EAZ4</accession>
<keyword evidence="1" id="KW-1133">Transmembrane helix</keyword>
<dbReference type="eggNOG" id="ENOG50332KY">
    <property type="taxonomic scope" value="Bacteria"/>
</dbReference>
<protein>
    <recommendedName>
        <fullName evidence="4">TadE-like protein</fullName>
    </recommendedName>
</protein>
<evidence type="ECO:0000313" key="2">
    <source>
        <dbReference type="EMBL" id="AGA56814.1"/>
    </source>
</evidence>
<proteinExistence type="predicted"/>
<organism evidence="2 3">
    <name type="scientific">Thermobacillus composti (strain DSM 18247 / JCM 13945 / KWC4)</name>
    <dbReference type="NCBI Taxonomy" id="717605"/>
    <lineage>
        <taxon>Bacteria</taxon>
        <taxon>Bacillati</taxon>
        <taxon>Bacillota</taxon>
        <taxon>Bacilli</taxon>
        <taxon>Bacillales</taxon>
        <taxon>Paenibacillaceae</taxon>
        <taxon>Thermobacillus</taxon>
    </lineage>
</organism>
<keyword evidence="3" id="KW-1185">Reference proteome</keyword>
<keyword evidence="1" id="KW-0472">Membrane</keyword>
<feature type="transmembrane region" description="Helical" evidence="1">
    <location>
        <begin position="28"/>
        <end position="47"/>
    </location>
</feature>
<evidence type="ECO:0000256" key="1">
    <source>
        <dbReference type="SAM" id="Phobius"/>
    </source>
</evidence>